<proteinExistence type="predicted"/>
<dbReference type="HOGENOM" id="CLU_2428664_0_0_1"/>
<sequence>MADAWLGKAYGIAGCENSNGYDSGHLLSDCRNRGDSGARSLRIPSDRRFRLGGKCEMLVENRVTNGDPRALGPMDNIWSYEHQHKRKPAGV</sequence>
<name>D5GEQ4_TUBMM</name>
<dbReference type="KEGG" id="tml:GSTUM_00001328001"/>
<reference evidence="1 2" key="1">
    <citation type="journal article" date="2010" name="Nature">
        <title>Perigord black truffle genome uncovers evolutionary origins and mechanisms of symbiosis.</title>
        <authorList>
            <person name="Martin F."/>
            <person name="Kohler A."/>
            <person name="Murat C."/>
            <person name="Balestrini R."/>
            <person name="Coutinho P.M."/>
            <person name="Jaillon O."/>
            <person name="Montanini B."/>
            <person name="Morin E."/>
            <person name="Noel B."/>
            <person name="Percudani R."/>
            <person name="Porcel B."/>
            <person name="Rubini A."/>
            <person name="Amicucci A."/>
            <person name="Amselem J."/>
            <person name="Anthouard V."/>
            <person name="Arcioni S."/>
            <person name="Artiguenave F."/>
            <person name="Aury J.M."/>
            <person name="Ballario P."/>
            <person name="Bolchi A."/>
            <person name="Brenna A."/>
            <person name="Brun A."/>
            <person name="Buee M."/>
            <person name="Cantarel B."/>
            <person name="Chevalier G."/>
            <person name="Couloux A."/>
            <person name="Da Silva C."/>
            <person name="Denoeud F."/>
            <person name="Duplessis S."/>
            <person name="Ghignone S."/>
            <person name="Hilselberger B."/>
            <person name="Iotti M."/>
            <person name="Marcais B."/>
            <person name="Mello A."/>
            <person name="Miranda M."/>
            <person name="Pacioni G."/>
            <person name="Quesneville H."/>
            <person name="Riccioni C."/>
            <person name="Ruotolo R."/>
            <person name="Splivallo R."/>
            <person name="Stocchi V."/>
            <person name="Tisserant E."/>
            <person name="Viscomi A.R."/>
            <person name="Zambonelli A."/>
            <person name="Zampieri E."/>
            <person name="Henrissat B."/>
            <person name="Lebrun M.H."/>
            <person name="Paolocci F."/>
            <person name="Bonfante P."/>
            <person name="Ottonello S."/>
            <person name="Wincker P."/>
        </authorList>
    </citation>
    <scope>NUCLEOTIDE SEQUENCE [LARGE SCALE GENOMIC DNA]</scope>
    <source>
        <strain evidence="1 2">Mel28</strain>
    </source>
</reference>
<evidence type="ECO:0000313" key="2">
    <source>
        <dbReference type="Proteomes" id="UP000006911"/>
    </source>
</evidence>
<keyword evidence="2" id="KW-1185">Reference proteome</keyword>
<organism evidence="1 2">
    <name type="scientific">Tuber melanosporum (strain Mel28)</name>
    <name type="common">Perigord black truffle</name>
    <dbReference type="NCBI Taxonomy" id="656061"/>
    <lineage>
        <taxon>Eukaryota</taxon>
        <taxon>Fungi</taxon>
        <taxon>Dikarya</taxon>
        <taxon>Ascomycota</taxon>
        <taxon>Pezizomycotina</taxon>
        <taxon>Pezizomycetes</taxon>
        <taxon>Pezizales</taxon>
        <taxon>Tuberaceae</taxon>
        <taxon>Tuber</taxon>
    </lineage>
</organism>
<dbReference type="EMBL" id="FN430183">
    <property type="protein sequence ID" value="CAZ82997.1"/>
    <property type="molecule type" value="Genomic_DNA"/>
</dbReference>
<dbReference type="AlphaFoldDB" id="D5GEQ4"/>
<evidence type="ECO:0000313" key="1">
    <source>
        <dbReference type="EMBL" id="CAZ82997.1"/>
    </source>
</evidence>
<protein>
    <submittedName>
        <fullName evidence="1">(Perigord truffle) hypothetical protein</fullName>
    </submittedName>
</protein>
<dbReference type="InParanoid" id="D5GEQ4"/>
<dbReference type="Proteomes" id="UP000006911">
    <property type="component" value="Unassembled WGS sequence"/>
</dbReference>
<gene>
    <name evidence="1" type="ORF">GSTUM_00001328001</name>
</gene>
<accession>D5GEQ4</accession>